<comment type="subcellular location">
    <subcellularLocation>
        <location evidence="1">Cell membrane</location>
        <topology evidence="1">Multi-pass membrane protein</topology>
    </subcellularLocation>
</comment>
<accession>A0A559IW40</accession>
<evidence type="ECO:0000259" key="12">
    <source>
        <dbReference type="PROSITE" id="PS50111"/>
    </source>
</evidence>
<dbReference type="CDD" id="cd12912">
    <property type="entry name" value="PDC2_MCP_like"/>
    <property type="match status" value="1"/>
</dbReference>
<evidence type="ECO:0000256" key="3">
    <source>
        <dbReference type="ARBA" id="ARBA00022481"/>
    </source>
</evidence>
<reference evidence="14 15" key="1">
    <citation type="submission" date="2019-07" db="EMBL/GenBank/DDBJ databases">
        <authorList>
            <person name="Kim J."/>
        </authorList>
    </citation>
    <scope>NUCLEOTIDE SEQUENCE [LARGE SCALE GENOMIC DNA]</scope>
    <source>
        <strain evidence="14 15">N4</strain>
    </source>
</reference>
<keyword evidence="4" id="KW-0145">Chemotaxis</keyword>
<dbReference type="SMART" id="SM00283">
    <property type="entry name" value="MA"/>
    <property type="match status" value="1"/>
</dbReference>
<evidence type="ECO:0000256" key="6">
    <source>
        <dbReference type="ARBA" id="ARBA00022989"/>
    </source>
</evidence>
<dbReference type="Pfam" id="PF02743">
    <property type="entry name" value="dCache_1"/>
    <property type="match status" value="1"/>
</dbReference>
<feature type="domain" description="Methyl-accepting transducer" evidence="12">
    <location>
        <begin position="349"/>
        <end position="641"/>
    </location>
</feature>
<dbReference type="Gene3D" id="3.30.450.20">
    <property type="entry name" value="PAS domain"/>
    <property type="match status" value="1"/>
</dbReference>
<protein>
    <submittedName>
        <fullName evidence="14">Methyl-accepting chemotaxis protein</fullName>
    </submittedName>
</protein>
<dbReference type="InterPro" id="IPR004089">
    <property type="entry name" value="MCPsignal_dom"/>
</dbReference>
<evidence type="ECO:0000256" key="8">
    <source>
        <dbReference type="ARBA" id="ARBA00023224"/>
    </source>
</evidence>
<evidence type="ECO:0000313" key="14">
    <source>
        <dbReference type="EMBL" id="TVX91858.1"/>
    </source>
</evidence>
<keyword evidence="6 11" id="KW-1133">Transmembrane helix</keyword>
<evidence type="ECO:0000256" key="2">
    <source>
        <dbReference type="ARBA" id="ARBA00022475"/>
    </source>
</evidence>
<dbReference type="Gene3D" id="1.10.287.950">
    <property type="entry name" value="Methyl-accepting chemotaxis protein"/>
    <property type="match status" value="1"/>
</dbReference>
<evidence type="ECO:0000256" key="10">
    <source>
        <dbReference type="PROSITE-ProRule" id="PRU00284"/>
    </source>
</evidence>
<dbReference type="CDD" id="cd06225">
    <property type="entry name" value="HAMP"/>
    <property type="match status" value="1"/>
</dbReference>
<dbReference type="Gene3D" id="6.10.340.10">
    <property type="match status" value="1"/>
</dbReference>
<dbReference type="RefSeq" id="WP_144986763.1">
    <property type="nucleotide sequence ID" value="NZ_VNJK01000001.1"/>
</dbReference>
<dbReference type="CDD" id="cd12913">
    <property type="entry name" value="PDC1_MCP_like"/>
    <property type="match status" value="1"/>
</dbReference>
<sequence length="656" mass="72144">MLNRWRKAYYRSLAKKTLVRLILLVMIPVLALTFAITNFAVNQNEDTLLGDVEQSTATITTVLNQAYDNYAHTLDGLIKSITPERANPTYLQNRVRDVSHDMNNLLAVFVAYKNEYYESTGQLQEGFDPKSRPWYQDAMKAKGKVVISKPYQDKVTGKIVITFSKTLAANDGVVGIDVSIDNFSDLIKSYKVGKSGYISLLDQDSNVLVHPQMKFGDKLTDAQFAPFKASDHGNMNIMTNGKEEYVSFDKRNLLGLNIVAVLPLAEVEELTYSLYKIAFIFVALLLALLVFYIVVIVRSVIRPVAQIQVLAGRIAAGDLTVRTKQSTRTDEIGQLQNHFNEMSDSLSDMMKQIMEASENVSAASEELSSNSDQNVSTITQVSESLQEVSSQTEETSQSLQEVQVLAVEAGQELMEIVHMVEQSSATTTGVNRLASEGQHQLFNVGVQMENMKKHSAQASAESEALNEEAKQVQGIVSFIQNIASQTQLLALNAAIEAAHAGEHGRGFAVVASEIRKLAEQTVQASSQITDIITKIMDRSNTVYETMQVSAASVQEGHEQTLSVTSKLNEVFASLEQMAFHMQSIADRSGQLRSTNAMMLTSFDSTGKLIEQSVEEIELVAAASEEQTASMEEIAASAAHLAKIAETLQESASKFKL</sequence>
<keyword evidence="7 11" id="KW-0472">Membrane</keyword>
<dbReference type="PANTHER" id="PTHR32089">
    <property type="entry name" value="METHYL-ACCEPTING CHEMOTAXIS PROTEIN MCPB"/>
    <property type="match status" value="1"/>
</dbReference>
<evidence type="ECO:0000256" key="5">
    <source>
        <dbReference type="ARBA" id="ARBA00022692"/>
    </source>
</evidence>
<evidence type="ECO:0000256" key="7">
    <source>
        <dbReference type="ARBA" id="ARBA00023136"/>
    </source>
</evidence>
<dbReference type="Pfam" id="PF00672">
    <property type="entry name" value="HAMP"/>
    <property type="match status" value="1"/>
</dbReference>
<gene>
    <name evidence="14" type="ORF">FPZ44_01545</name>
</gene>
<dbReference type="EMBL" id="VNJK01000001">
    <property type="protein sequence ID" value="TVX91858.1"/>
    <property type="molecule type" value="Genomic_DNA"/>
</dbReference>
<dbReference type="SUPFAM" id="SSF103190">
    <property type="entry name" value="Sensory domain-like"/>
    <property type="match status" value="1"/>
</dbReference>
<dbReference type="GO" id="GO:0005886">
    <property type="term" value="C:plasma membrane"/>
    <property type="evidence" value="ECO:0007669"/>
    <property type="project" value="UniProtKB-SubCell"/>
</dbReference>
<dbReference type="InterPro" id="IPR029151">
    <property type="entry name" value="Sensor-like_sf"/>
</dbReference>
<keyword evidence="3" id="KW-0488">Methylation</keyword>
<dbReference type="SMART" id="SM00304">
    <property type="entry name" value="HAMP"/>
    <property type="match status" value="1"/>
</dbReference>
<dbReference type="PROSITE" id="PS50111">
    <property type="entry name" value="CHEMOTAXIS_TRANSDUC_2"/>
    <property type="match status" value="1"/>
</dbReference>
<keyword evidence="2" id="KW-1003">Cell membrane</keyword>
<dbReference type="Pfam" id="PF00015">
    <property type="entry name" value="MCPsignal"/>
    <property type="match status" value="1"/>
</dbReference>
<proteinExistence type="inferred from homology"/>
<evidence type="ECO:0000259" key="13">
    <source>
        <dbReference type="PROSITE" id="PS50885"/>
    </source>
</evidence>
<evidence type="ECO:0000256" key="4">
    <source>
        <dbReference type="ARBA" id="ARBA00022500"/>
    </source>
</evidence>
<comment type="similarity">
    <text evidence="9">Belongs to the methyl-accepting chemotaxis (MCP) protein family.</text>
</comment>
<dbReference type="OrthoDB" id="243053at2"/>
<keyword evidence="15" id="KW-1185">Reference proteome</keyword>
<name>A0A559IW40_9BACL</name>
<dbReference type="InterPro" id="IPR033479">
    <property type="entry name" value="dCache_1"/>
</dbReference>
<dbReference type="PANTHER" id="PTHR32089:SF114">
    <property type="entry name" value="METHYL-ACCEPTING CHEMOTAXIS PROTEIN MCPB"/>
    <property type="match status" value="1"/>
</dbReference>
<dbReference type="PROSITE" id="PS50885">
    <property type="entry name" value="HAMP"/>
    <property type="match status" value="1"/>
</dbReference>
<evidence type="ECO:0000313" key="15">
    <source>
        <dbReference type="Proteomes" id="UP000318102"/>
    </source>
</evidence>
<evidence type="ECO:0000256" key="11">
    <source>
        <dbReference type="SAM" id="Phobius"/>
    </source>
</evidence>
<keyword evidence="8 10" id="KW-0807">Transducer</keyword>
<evidence type="ECO:0000256" key="9">
    <source>
        <dbReference type="ARBA" id="ARBA00029447"/>
    </source>
</evidence>
<dbReference type="Proteomes" id="UP000318102">
    <property type="component" value="Unassembled WGS sequence"/>
</dbReference>
<dbReference type="SUPFAM" id="SSF58104">
    <property type="entry name" value="Methyl-accepting chemotaxis protein (MCP) signaling domain"/>
    <property type="match status" value="1"/>
</dbReference>
<keyword evidence="5 11" id="KW-0812">Transmembrane</keyword>
<dbReference type="AlphaFoldDB" id="A0A559IW40"/>
<dbReference type="InterPro" id="IPR003660">
    <property type="entry name" value="HAMP_dom"/>
</dbReference>
<feature type="domain" description="HAMP" evidence="13">
    <location>
        <begin position="298"/>
        <end position="351"/>
    </location>
</feature>
<dbReference type="GO" id="GO:0006935">
    <property type="term" value="P:chemotaxis"/>
    <property type="evidence" value="ECO:0007669"/>
    <property type="project" value="UniProtKB-KW"/>
</dbReference>
<evidence type="ECO:0000256" key="1">
    <source>
        <dbReference type="ARBA" id="ARBA00004651"/>
    </source>
</evidence>
<feature type="transmembrane region" description="Helical" evidence="11">
    <location>
        <begin position="277"/>
        <end position="297"/>
    </location>
</feature>
<comment type="caution">
    <text evidence="14">The sequence shown here is derived from an EMBL/GenBank/DDBJ whole genome shotgun (WGS) entry which is preliminary data.</text>
</comment>
<organism evidence="14 15">
    <name type="scientific">Paenibacillus agilis</name>
    <dbReference type="NCBI Taxonomy" id="3020863"/>
    <lineage>
        <taxon>Bacteria</taxon>
        <taxon>Bacillati</taxon>
        <taxon>Bacillota</taxon>
        <taxon>Bacilli</taxon>
        <taxon>Bacillales</taxon>
        <taxon>Paenibacillaceae</taxon>
        <taxon>Paenibacillus</taxon>
    </lineage>
</organism>
<dbReference type="GO" id="GO:0007165">
    <property type="term" value="P:signal transduction"/>
    <property type="evidence" value="ECO:0007669"/>
    <property type="project" value="UniProtKB-KW"/>
</dbReference>
<feature type="transmembrane region" description="Helical" evidence="11">
    <location>
        <begin position="21"/>
        <end position="41"/>
    </location>
</feature>